<dbReference type="InterPro" id="IPR009057">
    <property type="entry name" value="Homeodomain-like_sf"/>
</dbReference>
<name>A0A9P0PZ95_ACAOB</name>
<protein>
    <recommendedName>
        <fullName evidence="4">HTH CENPB-type domain-containing protein</fullName>
    </recommendedName>
</protein>
<keyword evidence="3" id="KW-1185">Reference proteome</keyword>
<evidence type="ECO:0000313" key="3">
    <source>
        <dbReference type="Proteomes" id="UP001152888"/>
    </source>
</evidence>
<sequence>KIRRNYKRRLGSRNYKNYTQENLRACLASIENKVSTQRRASEECGIPRRTIINQLKLLRSKMPSRPPGAPTTFSDVEELFVDCILRLSEYGFPLTAFDLRIVIRTYLDRIGRKVTKFRDNCPGTEWVSSFLKRRPCLTQRFAANIKRSRAAVDKETVIAYIKNLEDVVRDVLPENMEL</sequence>
<dbReference type="SUPFAM" id="SSF46689">
    <property type="entry name" value="Homeodomain-like"/>
    <property type="match status" value="1"/>
</dbReference>
<comment type="caution">
    <text evidence="2">The sequence shown here is derived from an EMBL/GenBank/DDBJ whole genome shotgun (WGS) entry which is preliminary data.</text>
</comment>
<reference evidence="2" key="1">
    <citation type="submission" date="2022-03" db="EMBL/GenBank/DDBJ databases">
        <authorList>
            <person name="Sayadi A."/>
        </authorList>
    </citation>
    <scope>NUCLEOTIDE SEQUENCE</scope>
</reference>
<dbReference type="EMBL" id="CAKOFQ010007578">
    <property type="protein sequence ID" value="CAH2004212.1"/>
    <property type="molecule type" value="Genomic_DNA"/>
</dbReference>
<gene>
    <name evidence="2" type="ORF">ACAOBT_LOCUS27874</name>
</gene>
<comment type="subcellular location">
    <subcellularLocation>
        <location evidence="1">Nucleus</location>
    </subcellularLocation>
</comment>
<accession>A0A9P0PZ95</accession>
<dbReference type="Proteomes" id="UP001152888">
    <property type="component" value="Unassembled WGS sequence"/>
</dbReference>
<feature type="non-terminal residue" evidence="2">
    <location>
        <position position="1"/>
    </location>
</feature>
<dbReference type="GO" id="GO:0005634">
    <property type="term" value="C:nucleus"/>
    <property type="evidence" value="ECO:0007669"/>
    <property type="project" value="UniProtKB-SubCell"/>
</dbReference>
<organism evidence="2 3">
    <name type="scientific">Acanthoscelides obtectus</name>
    <name type="common">Bean weevil</name>
    <name type="synonym">Bruchus obtectus</name>
    <dbReference type="NCBI Taxonomy" id="200917"/>
    <lineage>
        <taxon>Eukaryota</taxon>
        <taxon>Metazoa</taxon>
        <taxon>Ecdysozoa</taxon>
        <taxon>Arthropoda</taxon>
        <taxon>Hexapoda</taxon>
        <taxon>Insecta</taxon>
        <taxon>Pterygota</taxon>
        <taxon>Neoptera</taxon>
        <taxon>Endopterygota</taxon>
        <taxon>Coleoptera</taxon>
        <taxon>Polyphaga</taxon>
        <taxon>Cucujiformia</taxon>
        <taxon>Chrysomeloidea</taxon>
        <taxon>Chrysomelidae</taxon>
        <taxon>Bruchinae</taxon>
        <taxon>Bruchini</taxon>
        <taxon>Acanthoscelides</taxon>
    </lineage>
</organism>
<dbReference type="OrthoDB" id="8193167at2759"/>
<evidence type="ECO:0000313" key="2">
    <source>
        <dbReference type="EMBL" id="CAH2004212.1"/>
    </source>
</evidence>
<dbReference type="Gene3D" id="1.10.10.60">
    <property type="entry name" value="Homeodomain-like"/>
    <property type="match status" value="1"/>
</dbReference>
<dbReference type="AlphaFoldDB" id="A0A9P0PZ95"/>
<proteinExistence type="predicted"/>
<evidence type="ECO:0008006" key="4">
    <source>
        <dbReference type="Google" id="ProtNLM"/>
    </source>
</evidence>
<evidence type="ECO:0000256" key="1">
    <source>
        <dbReference type="ARBA" id="ARBA00004123"/>
    </source>
</evidence>